<sequence>MFLYLRKSLIVSGDYLANCERLNNSVIGYLDRMNVRSEIHANKICFKNIRKNSTDLGENKSDAMKLLREGEIYFSEKSSNEIKISWKINLEYLLFMSVLFGVVVGFIAWFYFGYSLVFGLLLLSSLSVLVYIIGCFLIKEKMNSLIDRILKDNDLLI</sequence>
<dbReference type="AlphaFoldDB" id="A0A1Y1CI50"/>
<proteinExistence type="predicted"/>
<dbReference type="EMBL" id="AP018042">
    <property type="protein sequence ID" value="BAX79763.1"/>
    <property type="molecule type" value="Genomic_DNA"/>
</dbReference>
<keyword evidence="3" id="KW-1185">Reference proteome</keyword>
<dbReference type="KEGG" id="mbas:ALGA_1379"/>
<protein>
    <submittedName>
        <fullName evidence="2">Uncharacterized protein</fullName>
    </submittedName>
</protein>
<name>A0A1Y1CI50_9BACT</name>
<evidence type="ECO:0000313" key="2">
    <source>
        <dbReference type="EMBL" id="BAX79763.1"/>
    </source>
</evidence>
<organism evidence="2 3">
    <name type="scientific">Labilibaculum antarcticum</name>
    <dbReference type="NCBI Taxonomy" id="1717717"/>
    <lineage>
        <taxon>Bacteria</taxon>
        <taxon>Pseudomonadati</taxon>
        <taxon>Bacteroidota</taxon>
        <taxon>Bacteroidia</taxon>
        <taxon>Marinilabiliales</taxon>
        <taxon>Marinifilaceae</taxon>
        <taxon>Labilibaculum</taxon>
    </lineage>
</organism>
<keyword evidence="1" id="KW-1133">Transmembrane helix</keyword>
<reference evidence="3" key="2">
    <citation type="journal article" date="2020" name="Antonie Van Leeuwenhoek">
        <title>Labilibaculum antarcticum sp. nov., a novel facultative anaerobic, psychrotorelant bacterium isolated from marine sediment of Antarctica.</title>
        <authorList>
            <person name="Watanabe M."/>
            <person name="Kojima H."/>
            <person name="Fukui M."/>
        </authorList>
    </citation>
    <scope>NUCLEOTIDE SEQUENCE [LARGE SCALE GENOMIC DNA]</scope>
    <source>
        <strain evidence="3">SPP2</strain>
    </source>
</reference>
<dbReference type="Proteomes" id="UP000218267">
    <property type="component" value="Chromosome"/>
</dbReference>
<accession>A0A1Y1CI50</accession>
<evidence type="ECO:0000256" key="1">
    <source>
        <dbReference type="SAM" id="Phobius"/>
    </source>
</evidence>
<feature type="transmembrane region" description="Helical" evidence="1">
    <location>
        <begin position="92"/>
        <end position="112"/>
    </location>
</feature>
<keyword evidence="1" id="KW-0472">Membrane</keyword>
<keyword evidence="1" id="KW-0812">Transmembrane</keyword>
<evidence type="ECO:0000313" key="3">
    <source>
        <dbReference type="Proteomes" id="UP000218267"/>
    </source>
</evidence>
<reference evidence="2 3" key="1">
    <citation type="journal article" date="2018" name="Mar. Genomics">
        <title>Complete genome sequence of Marinifilaceae bacterium strain SPP2, isolated from the Antarctic marine sediment.</title>
        <authorList>
            <person name="Watanabe M."/>
            <person name="Kojima H."/>
            <person name="Fukui M."/>
        </authorList>
    </citation>
    <scope>NUCLEOTIDE SEQUENCE [LARGE SCALE GENOMIC DNA]</scope>
    <source>
        <strain evidence="2 3">SPP2</strain>
    </source>
</reference>
<gene>
    <name evidence="2" type="ORF">ALGA_1379</name>
</gene>
<feature type="transmembrane region" description="Helical" evidence="1">
    <location>
        <begin position="118"/>
        <end position="138"/>
    </location>
</feature>